<gene>
    <name evidence="4" type="ORF">HMPREF9625_00848</name>
</gene>
<sequence length="836" mass="95549">MSKREGNRFIRRSLLAAGILFLLLFIVLSVASWNRYFCIKPGQWREWKGMEEPYELQEKKSLLFLSSYDPSDLIFPQQMEGIEEILNQSNVHLDIVNMDFRHFNHEEDVEAFYAFVKSRIENRESSYDGILVGDDRALNFIMEYKKELFPNLPVVFFSIGSKTLAEKAGEDSGMTGYYCPSFLEETLETATALQPKAETIMAIYDNSYSGIAAREDFFSLQRQFSSYRFAGINFSQLKREEFVQALKAIQDKTILVFLSAYQDGDGNNYPESQMVKLILNTVDTPVYGNSMVRNIPGFIGGRVQDYRQMAKDATLLMLDILSSKVKIEERSCKMDSPGQMVINNRVLLAYGLSKSHLSKDVFLEDSIGHFLAKYAGYFLLSLLPILAILLFLVYSLLGKLHSTKLLEELEKKNENLIMVRDELEHKLSYDHLTELLNRQTILASIEELLKNSEEFTCVLMDIDNLKELNESRGYETGDMYLSAVANRLRKMEKAHGAVASRYGGDEFLIVFPGVILPEDSQVLQELHSIFRRSITVGGETVNMNSSGGVATSNGKDSPKQIVVSAGIAMSSAKKKGKNRLVYYTDELRYKKEKINLILKKVEKAIEENAFYMVYQPQIDCKTKKIVGFESLMRIHNDACYPDQFIPVAEQYGFITKLGKIAVEQVIRQLARWREEGKGLRPISINFSSYQIYDDDFVEFLLYQLNRFAIPHEYVVLEITESILFEESKQTKSVFKKLVEAGIQLHLDDFGTGYSSFSYLPYIPLNTVKMDKSIIDNFLLNNGDVVRNLISIIHDLGKVVIVEGVEEEWQYEKLLDYNCDMIQGYLFGGPLQAGEVH</sequence>
<dbReference type="Gene3D" id="3.20.20.450">
    <property type="entry name" value="EAL domain"/>
    <property type="match status" value="1"/>
</dbReference>
<feature type="domain" description="EAL" evidence="2">
    <location>
        <begin position="594"/>
        <end position="836"/>
    </location>
</feature>
<dbReference type="Proteomes" id="UP000018461">
    <property type="component" value="Unassembled WGS sequence"/>
</dbReference>
<dbReference type="CDD" id="cd01949">
    <property type="entry name" value="GGDEF"/>
    <property type="match status" value="1"/>
</dbReference>
<dbReference type="PANTHER" id="PTHR33121:SF70">
    <property type="entry name" value="SIGNALING PROTEIN YKOW"/>
    <property type="match status" value="1"/>
</dbReference>
<organism evidence="4 5">
    <name type="scientific">Oribacterium parvum ACB1</name>
    <dbReference type="NCBI Taxonomy" id="796943"/>
    <lineage>
        <taxon>Bacteria</taxon>
        <taxon>Bacillati</taxon>
        <taxon>Bacillota</taxon>
        <taxon>Clostridia</taxon>
        <taxon>Lachnospirales</taxon>
        <taxon>Lachnospiraceae</taxon>
        <taxon>Oribacterium</taxon>
    </lineage>
</organism>
<dbReference type="Gene3D" id="3.30.70.270">
    <property type="match status" value="1"/>
</dbReference>
<feature type="transmembrane region" description="Helical" evidence="1">
    <location>
        <begin position="374"/>
        <end position="397"/>
    </location>
</feature>
<dbReference type="SMART" id="SM00267">
    <property type="entry name" value="GGDEF"/>
    <property type="match status" value="1"/>
</dbReference>
<dbReference type="InterPro" id="IPR050706">
    <property type="entry name" value="Cyclic-di-GMP_PDE-like"/>
</dbReference>
<dbReference type="Pfam" id="PF00990">
    <property type="entry name" value="GGDEF"/>
    <property type="match status" value="1"/>
</dbReference>
<dbReference type="PROSITE" id="PS50883">
    <property type="entry name" value="EAL"/>
    <property type="match status" value="1"/>
</dbReference>
<dbReference type="InterPro" id="IPR029787">
    <property type="entry name" value="Nucleotide_cyclase"/>
</dbReference>
<dbReference type="InterPro" id="IPR035919">
    <property type="entry name" value="EAL_sf"/>
</dbReference>
<dbReference type="RefSeq" id="WP_009534706.1">
    <property type="nucleotide sequence ID" value="NZ_KE148312.1"/>
</dbReference>
<dbReference type="PATRIC" id="fig|796943.3.peg.1258"/>
<keyword evidence="1" id="KW-0472">Membrane</keyword>
<dbReference type="AlphaFoldDB" id="G9WNB5"/>
<reference evidence="4" key="1">
    <citation type="submission" date="2011-08" db="EMBL/GenBank/DDBJ databases">
        <authorList>
            <consortium name="The Broad Institute Genome Sequencing Platform"/>
            <person name="Earl A."/>
            <person name="Ward D."/>
            <person name="Feldgarden M."/>
            <person name="Gevers D."/>
            <person name="Sizova M."/>
            <person name="Hazen A."/>
            <person name="Epstein S."/>
            <person name="Young S.K."/>
            <person name="Zeng Q."/>
            <person name="Gargeya S."/>
            <person name="Fitzgerald M."/>
            <person name="Haas B."/>
            <person name="Abouelleil A."/>
            <person name="Alvarado L."/>
            <person name="Arachchi H.M."/>
            <person name="Berlin A."/>
            <person name="Brown A."/>
            <person name="Chapman S.B."/>
            <person name="Chen Z."/>
            <person name="Dunbar C."/>
            <person name="Freedman E."/>
            <person name="Gearin G."/>
            <person name="Gellesch M."/>
            <person name="Goldberg J."/>
            <person name="Griggs A."/>
            <person name="Gujja S."/>
            <person name="Heiman D."/>
            <person name="Howarth C."/>
            <person name="Larson L."/>
            <person name="Lui A."/>
            <person name="MacDonald P.J.P."/>
            <person name="Montmayeur A."/>
            <person name="Murphy C."/>
            <person name="Neiman D."/>
            <person name="Pearson M."/>
            <person name="Priest M."/>
            <person name="Roberts A."/>
            <person name="Saif S."/>
            <person name="Shea T."/>
            <person name="Shenoy N."/>
            <person name="Sisk P."/>
            <person name="Stolte C."/>
            <person name="Sykes S."/>
            <person name="Wortman J."/>
            <person name="Nusbaum C."/>
            <person name="Birren B."/>
        </authorList>
    </citation>
    <scope>NUCLEOTIDE SEQUENCE</scope>
    <source>
        <strain evidence="4">ACB1</strain>
    </source>
</reference>
<reference evidence="4" key="2">
    <citation type="submission" date="2013-03" db="EMBL/GenBank/DDBJ databases">
        <title>The Genome Sequence of Oribacterium sp. ACB1.</title>
        <authorList>
            <consortium name="The Broad Institute Genomics Platform"/>
            <consortium name="The Broad Institute Genome Sequencing Center for Infectious Disease"/>
            <person name="Earl A."/>
            <person name="Ward D."/>
            <person name="Feldgarden M."/>
            <person name="Gevers D."/>
            <person name="Sizova M."/>
            <person name="Hazen A."/>
            <person name="Epstein S."/>
            <person name="Walker B."/>
            <person name="Young S."/>
            <person name="Zeng Q."/>
            <person name="Gargeya S."/>
            <person name="Fitzgerald M."/>
            <person name="Haas B."/>
            <person name="Abouelleil A."/>
            <person name="Allen A.W."/>
            <person name="Alvarado L."/>
            <person name="Arachchi H.M."/>
            <person name="Berlin A.M."/>
            <person name="Chapman S.B."/>
            <person name="Gainer-Dewar J."/>
            <person name="Goldberg J."/>
            <person name="Griggs A."/>
            <person name="Gujja S."/>
            <person name="Hansen M."/>
            <person name="Howarth C."/>
            <person name="Imamovic A."/>
            <person name="Ireland A."/>
            <person name="Larimer J."/>
            <person name="McCowan C."/>
            <person name="Murphy C."/>
            <person name="Pearson M."/>
            <person name="Poon T.W."/>
            <person name="Priest M."/>
            <person name="Roberts A."/>
            <person name="Saif S."/>
            <person name="Shea T."/>
            <person name="Sisk P."/>
            <person name="Sykes S."/>
            <person name="Wortman J."/>
            <person name="Nusbaum C."/>
            <person name="Birren B."/>
        </authorList>
    </citation>
    <scope>NUCLEOTIDE SEQUENCE [LARGE SCALE GENOMIC DNA]</scope>
    <source>
        <strain evidence="4">ACB1</strain>
    </source>
</reference>
<evidence type="ECO:0000256" key="1">
    <source>
        <dbReference type="SAM" id="Phobius"/>
    </source>
</evidence>
<keyword evidence="5" id="KW-1185">Reference proteome</keyword>
<evidence type="ECO:0000313" key="4">
    <source>
        <dbReference type="EMBL" id="EHL11281.1"/>
    </source>
</evidence>
<dbReference type="InterPro" id="IPR043128">
    <property type="entry name" value="Rev_trsase/Diguanyl_cyclase"/>
</dbReference>
<comment type="caution">
    <text evidence="4">The sequence shown here is derived from an EMBL/GenBank/DDBJ whole genome shotgun (WGS) entry which is preliminary data.</text>
</comment>
<dbReference type="GO" id="GO:0071111">
    <property type="term" value="F:cyclic-guanylate-specific phosphodiesterase activity"/>
    <property type="evidence" value="ECO:0007669"/>
    <property type="project" value="InterPro"/>
</dbReference>
<dbReference type="Gene3D" id="3.40.50.2300">
    <property type="match status" value="2"/>
</dbReference>
<evidence type="ECO:0000259" key="3">
    <source>
        <dbReference type="PROSITE" id="PS50887"/>
    </source>
</evidence>
<dbReference type="EMBL" id="AFZC02000003">
    <property type="protein sequence ID" value="EHL11281.1"/>
    <property type="molecule type" value="Genomic_DNA"/>
</dbReference>
<dbReference type="SMART" id="SM00052">
    <property type="entry name" value="EAL"/>
    <property type="match status" value="1"/>
</dbReference>
<keyword evidence="1" id="KW-0812">Transmembrane</keyword>
<dbReference type="HOGENOM" id="CLU_000445_49_3_9"/>
<feature type="domain" description="GGDEF" evidence="3">
    <location>
        <begin position="453"/>
        <end position="585"/>
    </location>
</feature>
<keyword evidence="1" id="KW-1133">Transmembrane helix</keyword>
<dbReference type="PANTHER" id="PTHR33121">
    <property type="entry name" value="CYCLIC DI-GMP PHOSPHODIESTERASE PDEF"/>
    <property type="match status" value="1"/>
</dbReference>
<accession>G9WNB5</accession>
<evidence type="ECO:0000259" key="2">
    <source>
        <dbReference type="PROSITE" id="PS50883"/>
    </source>
</evidence>
<name>G9WNB5_9FIRM</name>
<dbReference type="SUPFAM" id="SSF55073">
    <property type="entry name" value="Nucleotide cyclase"/>
    <property type="match status" value="1"/>
</dbReference>
<dbReference type="PROSITE" id="PS50887">
    <property type="entry name" value="GGDEF"/>
    <property type="match status" value="1"/>
</dbReference>
<dbReference type="STRING" id="796943.HMPREF9625_00848"/>
<dbReference type="Pfam" id="PF00563">
    <property type="entry name" value="EAL"/>
    <property type="match status" value="1"/>
</dbReference>
<proteinExistence type="predicted"/>
<dbReference type="CDD" id="cd01948">
    <property type="entry name" value="EAL"/>
    <property type="match status" value="1"/>
</dbReference>
<dbReference type="NCBIfam" id="TIGR00254">
    <property type="entry name" value="GGDEF"/>
    <property type="match status" value="1"/>
</dbReference>
<dbReference type="InterPro" id="IPR001633">
    <property type="entry name" value="EAL_dom"/>
</dbReference>
<dbReference type="InterPro" id="IPR000160">
    <property type="entry name" value="GGDEF_dom"/>
</dbReference>
<protein>
    <submittedName>
        <fullName evidence="4">Diguanylate cyclase (GGDEF) domain-containing protein</fullName>
    </submittedName>
</protein>
<dbReference type="SUPFAM" id="SSF141868">
    <property type="entry name" value="EAL domain-like"/>
    <property type="match status" value="1"/>
</dbReference>
<evidence type="ECO:0000313" key="5">
    <source>
        <dbReference type="Proteomes" id="UP000018461"/>
    </source>
</evidence>